<name>A0A815MB69_9BILA</name>
<keyword evidence="3 6" id="KW-0808">Transferase</keyword>
<dbReference type="EC" id="2.4.2.31" evidence="6"/>
<evidence type="ECO:0000256" key="6">
    <source>
        <dbReference type="RuleBase" id="RU361228"/>
    </source>
</evidence>
<accession>A0A815MB69</accession>
<keyword evidence="6" id="KW-0520">NAD</keyword>
<organism evidence="8 9">
    <name type="scientific">Rotaria sordida</name>
    <dbReference type="NCBI Taxonomy" id="392033"/>
    <lineage>
        <taxon>Eukaryota</taxon>
        <taxon>Metazoa</taxon>
        <taxon>Spiralia</taxon>
        <taxon>Gnathifera</taxon>
        <taxon>Rotifera</taxon>
        <taxon>Eurotatoria</taxon>
        <taxon>Bdelloidea</taxon>
        <taxon>Philodinida</taxon>
        <taxon>Philodinidae</taxon>
        <taxon>Rotaria</taxon>
    </lineage>
</organism>
<evidence type="ECO:0000256" key="4">
    <source>
        <dbReference type="ARBA" id="ARBA00022695"/>
    </source>
</evidence>
<evidence type="ECO:0000313" key="7">
    <source>
        <dbReference type="EMBL" id="CAF1167376.1"/>
    </source>
</evidence>
<dbReference type="AlphaFoldDB" id="A0A815MB69"/>
<evidence type="ECO:0000313" key="8">
    <source>
        <dbReference type="EMBL" id="CAF1419230.1"/>
    </source>
</evidence>
<keyword evidence="2 6" id="KW-0328">Glycosyltransferase</keyword>
<evidence type="ECO:0000256" key="3">
    <source>
        <dbReference type="ARBA" id="ARBA00022679"/>
    </source>
</evidence>
<gene>
    <name evidence="8" type="ORF">JXQ802_LOCUS35756</name>
    <name evidence="7" type="ORF">PYM288_LOCUS23078</name>
</gene>
<comment type="similarity">
    <text evidence="1 6">Belongs to the Arg-specific ADP-ribosyltransferase family.</text>
</comment>
<evidence type="ECO:0000256" key="5">
    <source>
        <dbReference type="ARBA" id="ARBA00047597"/>
    </source>
</evidence>
<dbReference type="EMBL" id="CAJNOL010001790">
    <property type="protein sequence ID" value="CAF1419230.1"/>
    <property type="molecule type" value="Genomic_DNA"/>
</dbReference>
<dbReference type="Pfam" id="PF01129">
    <property type="entry name" value="ART"/>
    <property type="match status" value="1"/>
</dbReference>
<keyword evidence="4" id="KW-0548">Nucleotidyltransferase</keyword>
<dbReference type="InterPro" id="IPR037197">
    <property type="entry name" value="WWE_dom_sf"/>
</dbReference>
<sequence length="316" mass="36058">MATALNYGSKTPILRRPRNFQWCWNLSDNLPNCDPESWEKYSDIENEIIEDAFMDGKTEVEIDGDRLVDLGYMLDYTKSDKSNKGCGDKTFSAVVEDASTGIITEGTALGKQREAEWLAQQLLAVKHHGTAPKRESLALPEVIGETCIFLYTRDSFWFKLINKVLRTSREFTEEHVKTLGPFCYLLHKALKELADNTTKIVYRGVNLSDAERAEYTSGREIQFYSFVSTSKNRALAEIYGNTLMIIDLREYQPDDPGSTPEKMLRSRTAYCGASIAHLSNFTEEEEFLIWGFGLPVFVIKKIIFIGSYEREDQLTE</sequence>
<comment type="caution">
    <text evidence="8">The sequence shown here is derived from an EMBL/GenBank/DDBJ whole genome shotgun (WGS) entry which is preliminary data.</text>
</comment>
<keyword evidence="6" id="KW-0521">NADP</keyword>
<evidence type="ECO:0000256" key="2">
    <source>
        <dbReference type="ARBA" id="ARBA00022676"/>
    </source>
</evidence>
<dbReference type="SUPFAM" id="SSF56399">
    <property type="entry name" value="ADP-ribosylation"/>
    <property type="match status" value="1"/>
</dbReference>
<dbReference type="EMBL" id="CAJNOH010001039">
    <property type="protein sequence ID" value="CAF1167376.1"/>
    <property type="molecule type" value="Genomic_DNA"/>
</dbReference>
<keyword evidence="9" id="KW-1185">Reference proteome</keyword>
<dbReference type="Proteomes" id="UP000663870">
    <property type="component" value="Unassembled WGS sequence"/>
</dbReference>
<dbReference type="SUPFAM" id="SSF117839">
    <property type="entry name" value="WWE domain"/>
    <property type="match status" value="1"/>
</dbReference>
<dbReference type="InterPro" id="IPR000768">
    <property type="entry name" value="ART"/>
</dbReference>
<dbReference type="Gene3D" id="3.90.176.10">
    <property type="entry name" value="Toxin ADP-ribosyltransferase, Chain A, domain 1"/>
    <property type="match status" value="1"/>
</dbReference>
<evidence type="ECO:0000256" key="1">
    <source>
        <dbReference type="ARBA" id="ARBA00009558"/>
    </source>
</evidence>
<proteinExistence type="inferred from homology"/>
<evidence type="ECO:0000313" key="9">
    <source>
        <dbReference type="Proteomes" id="UP000663870"/>
    </source>
</evidence>
<reference evidence="8" key="1">
    <citation type="submission" date="2021-02" db="EMBL/GenBank/DDBJ databases">
        <authorList>
            <person name="Nowell W R."/>
        </authorList>
    </citation>
    <scope>NUCLEOTIDE SEQUENCE</scope>
</reference>
<protein>
    <recommendedName>
        <fullName evidence="6">NAD(P)(+)--arginine ADP-ribosyltransferase</fullName>
        <ecNumber evidence="6">2.4.2.31</ecNumber>
    </recommendedName>
    <alternativeName>
        <fullName evidence="6">Mono(ADP-ribosyl)transferase</fullName>
    </alternativeName>
</protein>
<dbReference type="GO" id="GO:0106274">
    <property type="term" value="F:NAD+-protein-arginine ADP-ribosyltransferase activity"/>
    <property type="evidence" value="ECO:0007669"/>
    <property type="project" value="UniProtKB-EC"/>
</dbReference>
<dbReference type="Proteomes" id="UP000663854">
    <property type="component" value="Unassembled WGS sequence"/>
</dbReference>
<dbReference type="GO" id="GO:0016779">
    <property type="term" value="F:nucleotidyltransferase activity"/>
    <property type="evidence" value="ECO:0007669"/>
    <property type="project" value="UniProtKB-KW"/>
</dbReference>
<comment type="catalytic activity">
    <reaction evidence="5 6">
        <text>L-arginyl-[protein] + NAD(+) = N(omega)-(ADP-D-ribosyl)-L-arginyl-[protein] + nicotinamide + H(+)</text>
        <dbReference type="Rhea" id="RHEA:19149"/>
        <dbReference type="Rhea" id="RHEA-COMP:10532"/>
        <dbReference type="Rhea" id="RHEA-COMP:15087"/>
        <dbReference type="ChEBI" id="CHEBI:15378"/>
        <dbReference type="ChEBI" id="CHEBI:17154"/>
        <dbReference type="ChEBI" id="CHEBI:29965"/>
        <dbReference type="ChEBI" id="CHEBI:57540"/>
        <dbReference type="ChEBI" id="CHEBI:142554"/>
        <dbReference type="EC" id="2.4.2.31"/>
    </reaction>
</comment>